<dbReference type="RefSeq" id="WP_078810785.1">
    <property type="nucleotide sequence ID" value="NZ_FUWM01000022.1"/>
</dbReference>
<dbReference type="InterPro" id="IPR022477">
    <property type="entry name" value="Spore_YqfC"/>
</dbReference>
<dbReference type="AlphaFoldDB" id="A0A1T4PXT8"/>
<dbReference type="Proteomes" id="UP000190625">
    <property type="component" value="Unassembled WGS sequence"/>
</dbReference>
<organism evidence="1 2">
    <name type="scientific">Selenihalanaerobacter shriftii</name>
    <dbReference type="NCBI Taxonomy" id="142842"/>
    <lineage>
        <taxon>Bacteria</taxon>
        <taxon>Bacillati</taxon>
        <taxon>Bacillota</taxon>
        <taxon>Clostridia</taxon>
        <taxon>Halanaerobiales</taxon>
        <taxon>Halobacteroidaceae</taxon>
        <taxon>Selenihalanaerobacter</taxon>
    </lineage>
</organism>
<accession>A0A1T4PXT8</accession>
<dbReference type="NCBIfam" id="TIGR02856">
    <property type="entry name" value="spore_yqfC"/>
    <property type="match status" value="1"/>
</dbReference>
<dbReference type="Gene3D" id="2.60.40.2000">
    <property type="match status" value="1"/>
</dbReference>
<dbReference type="Pfam" id="PF07873">
    <property type="entry name" value="YabP"/>
    <property type="match status" value="1"/>
</dbReference>
<keyword evidence="2" id="KW-1185">Reference proteome</keyword>
<dbReference type="OrthoDB" id="2989236at2"/>
<proteinExistence type="predicted"/>
<dbReference type="InterPro" id="IPR038705">
    <property type="entry name" value="YabP_sf"/>
</dbReference>
<dbReference type="EMBL" id="FUWM01000022">
    <property type="protein sequence ID" value="SJZ96344.1"/>
    <property type="molecule type" value="Genomic_DNA"/>
</dbReference>
<dbReference type="InterPro" id="IPR022476">
    <property type="entry name" value="Spore_YabP/YqfC"/>
</dbReference>
<evidence type="ECO:0000313" key="2">
    <source>
        <dbReference type="Proteomes" id="UP000190625"/>
    </source>
</evidence>
<name>A0A1T4PXT8_9FIRM</name>
<dbReference type="STRING" id="142842.SAMN02745118_02353"/>
<reference evidence="2" key="1">
    <citation type="submission" date="2017-02" db="EMBL/GenBank/DDBJ databases">
        <authorList>
            <person name="Varghese N."/>
            <person name="Submissions S."/>
        </authorList>
    </citation>
    <scope>NUCLEOTIDE SEQUENCE [LARGE SCALE GENOMIC DNA]</scope>
    <source>
        <strain evidence="2">ATCC BAA-73</strain>
    </source>
</reference>
<sequence length="95" mass="11222">MENDSIKEKFKNKFADFFELPKDVVLDVPRIALVGNLELNLENHRGVIEYDQEKVRIRIHKGQVIILGKELIIEELSKEEARITGYIKDINFKYY</sequence>
<evidence type="ECO:0000313" key="1">
    <source>
        <dbReference type="EMBL" id="SJZ96344.1"/>
    </source>
</evidence>
<gene>
    <name evidence="1" type="ORF">SAMN02745118_02353</name>
</gene>
<protein>
    <submittedName>
        <fullName evidence="1">Sporulation protein YqfC</fullName>
    </submittedName>
</protein>